<dbReference type="Pfam" id="PF00155">
    <property type="entry name" value="Aminotran_1_2"/>
    <property type="match status" value="1"/>
</dbReference>
<evidence type="ECO:0000256" key="5">
    <source>
        <dbReference type="ARBA" id="ARBA00023315"/>
    </source>
</evidence>
<dbReference type="Gene3D" id="3.90.1150.10">
    <property type="entry name" value="Aspartate Aminotransferase, domain 1"/>
    <property type="match status" value="1"/>
</dbReference>
<dbReference type="FunFam" id="3.40.640.10:FF:000006">
    <property type="entry name" value="5-aminolevulinate synthase, mitochondrial"/>
    <property type="match status" value="1"/>
</dbReference>
<dbReference type="Gene3D" id="3.60.10.10">
    <property type="entry name" value="Endonuclease/exonuclease/phosphatase"/>
    <property type="match status" value="1"/>
</dbReference>
<feature type="domain" description="Aminotransferase class I/classII large" evidence="6">
    <location>
        <begin position="595"/>
        <end position="939"/>
    </location>
</feature>
<reference evidence="8" key="1">
    <citation type="submission" date="2023-03" db="EMBL/GenBank/DDBJ databases">
        <title>Chromosome-level genomes of two armyworms, Mythimna separata and Mythimna loreyi, provide insights into the biosynthesis and reception of sex pheromones.</title>
        <authorList>
            <person name="Zhao H."/>
        </authorList>
    </citation>
    <scope>NUCLEOTIDE SEQUENCE</scope>
    <source>
        <strain evidence="8">BeijingLab</strain>
        <tissue evidence="8">Pupa</tissue>
    </source>
</reference>
<evidence type="ECO:0000256" key="1">
    <source>
        <dbReference type="ARBA" id="ARBA00001933"/>
    </source>
</evidence>
<dbReference type="PANTHER" id="PTHR13693:SF102">
    <property type="entry name" value="2-AMINO-3-KETOBUTYRATE COENZYME A LIGASE, MITOCHONDRIAL"/>
    <property type="match status" value="1"/>
</dbReference>
<keyword evidence="3" id="KW-0808">Transferase</keyword>
<dbReference type="EMBL" id="JARGEI010000008">
    <property type="protein sequence ID" value="KAJ8727761.1"/>
    <property type="molecule type" value="Genomic_DNA"/>
</dbReference>
<dbReference type="InterPro" id="IPR015424">
    <property type="entry name" value="PyrdxlP-dep_Trfase"/>
</dbReference>
<evidence type="ECO:0000256" key="3">
    <source>
        <dbReference type="ARBA" id="ARBA00022679"/>
    </source>
</evidence>
<comment type="cofactor">
    <cofactor evidence="1">
        <name>pyridoxal 5'-phosphate</name>
        <dbReference type="ChEBI" id="CHEBI:597326"/>
    </cofactor>
</comment>
<dbReference type="InterPro" id="IPR004839">
    <property type="entry name" value="Aminotransferase_I/II_large"/>
</dbReference>
<dbReference type="Proteomes" id="UP001231518">
    <property type="component" value="Chromosome 11"/>
</dbReference>
<comment type="caution">
    <text evidence="8">The sequence shown here is derived from an EMBL/GenBank/DDBJ whole genome shotgun (WGS) entry which is preliminary data.</text>
</comment>
<keyword evidence="9" id="KW-1185">Reference proteome</keyword>
<dbReference type="InterPro" id="IPR010961">
    <property type="entry name" value="4pyrrol_synth_NH2levulA_synth"/>
</dbReference>
<dbReference type="InterPro" id="IPR005135">
    <property type="entry name" value="Endo/exonuclease/phosphatase"/>
</dbReference>
<dbReference type="GO" id="GO:0042541">
    <property type="term" value="P:hemoglobin biosynthetic process"/>
    <property type="evidence" value="ECO:0007669"/>
    <property type="project" value="TreeGrafter"/>
</dbReference>
<protein>
    <recommendedName>
        <fullName evidence="10">5-aminolevulinate synthase</fullName>
    </recommendedName>
</protein>
<keyword evidence="5" id="KW-0012">Acyltransferase</keyword>
<dbReference type="GO" id="GO:0048821">
    <property type="term" value="P:erythrocyte development"/>
    <property type="evidence" value="ECO:0007669"/>
    <property type="project" value="TreeGrafter"/>
</dbReference>
<evidence type="ECO:0000313" key="8">
    <source>
        <dbReference type="EMBL" id="KAJ8727761.1"/>
    </source>
</evidence>
<sequence>MKGKKKSRCRQRLHVLPFQVHLSNIRGLHSNLPAVHHHLETDKPHLLFLTETQIRCPSDAAYLNYPGYSLEHHFLQRAGVCVYVRNDICCQRLRHLEDPGFSTLWLLVDTGMDKIVYACVYRSHSGDQETTRLFDHLSEAADTALHRHPDAQLVALGDFNACHQDWLFPYQRTDHAGRQARNFAVSMGLSQLVRQATRVPDVDGHTANCLDLLLTTNPDRCIVTVSSPLGTSDHCLVKSVTSFSPPDCDSRGERRMWRYKSADWDEMRHFFASYPWQQVCFSSENPSSCAGAISDVVRQAMEYYIPHSDVPVGSSARPWFNADCAEAEKRKYSAFLSWVDARDRKAPDLSSKKRAFNHAAKSYKKALRKARFDRISHIGQKLSAQPSGSRAFWSLAKSVEANFCRPTLPPLVRPDGTLAHTAREKAGLFASLFAHNSRLDTGSATPPILPHCGTSMPEVRIRNKEVLRALCRLDVNKASGPDGSLNQAFVKNYGATLLKQYGNYCPIVARGFHSLGNDETKCPFIQQNVGISEAPKEMTEDIKEPAQSYHYEKFFHDQISAKKRDYSYRIFRKVSRLAAEGVYPQALEGPDNHRVTVWCANDYLGASRHPVVQDAAINAIKSYGTGAGGTRNIAGNSQMTEKLEAEIAKLHKKPAALIFSSCFVANDATLSTLARILPGCLIFSDAGNHASMIQGIRNSRAPKQIFRHNDPNHLRELLSQSPEGVPKLVVFETVHSMSGAICPLDEMCDIAHEYGALTFVDEVHAVGLYGEHGAGIGEERGLQHKIDIVSGTLGKAFGNVGGYIAGSSLLVDTVRSLAPGFIFTTALPPPVLAGSLAAIRLLASEEGRSLRGRHQAIVRYLKLSLLVAGLPQMPSVSHIVPVPITGADKVAAVAESLMKRGHYVQAINYPTVARGEERLRFAPGPYHTPEMIDSLITALTEAFHENNISFNEFMKNGTCRECSMEYKVDIAYEEPFKYTLVA</sequence>
<dbReference type="GO" id="GO:0030170">
    <property type="term" value="F:pyridoxal phosphate binding"/>
    <property type="evidence" value="ECO:0007669"/>
    <property type="project" value="InterPro"/>
</dbReference>
<evidence type="ECO:0008006" key="10">
    <source>
        <dbReference type="Google" id="ProtNLM"/>
    </source>
</evidence>
<dbReference type="PANTHER" id="PTHR13693">
    <property type="entry name" value="CLASS II AMINOTRANSFERASE/8-AMINO-7-OXONONANOATE SYNTHASE"/>
    <property type="match status" value="1"/>
</dbReference>
<dbReference type="Gene3D" id="3.40.640.10">
    <property type="entry name" value="Type I PLP-dependent aspartate aminotransferase-like (Major domain)"/>
    <property type="match status" value="1"/>
</dbReference>
<evidence type="ECO:0000259" key="6">
    <source>
        <dbReference type="Pfam" id="PF00155"/>
    </source>
</evidence>
<organism evidence="8 9">
    <name type="scientific">Mythimna separata</name>
    <name type="common">Oriental armyworm</name>
    <name type="synonym">Pseudaletia separata</name>
    <dbReference type="NCBI Taxonomy" id="271217"/>
    <lineage>
        <taxon>Eukaryota</taxon>
        <taxon>Metazoa</taxon>
        <taxon>Ecdysozoa</taxon>
        <taxon>Arthropoda</taxon>
        <taxon>Hexapoda</taxon>
        <taxon>Insecta</taxon>
        <taxon>Pterygota</taxon>
        <taxon>Neoptera</taxon>
        <taxon>Endopterygota</taxon>
        <taxon>Lepidoptera</taxon>
        <taxon>Glossata</taxon>
        <taxon>Ditrysia</taxon>
        <taxon>Noctuoidea</taxon>
        <taxon>Noctuidae</taxon>
        <taxon>Noctuinae</taxon>
        <taxon>Hadenini</taxon>
        <taxon>Mythimna</taxon>
    </lineage>
</organism>
<keyword evidence="4" id="KW-0663">Pyridoxal phosphate</keyword>
<evidence type="ECO:0000256" key="2">
    <source>
        <dbReference type="ARBA" id="ARBA00008392"/>
    </source>
</evidence>
<comment type="similarity">
    <text evidence="2">Belongs to the class-II pyridoxal-phosphate-dependent aminotransferase family.</text>
</comment>
<dbReference type="GO" id="GO:0003870">
    <property type="term" value="F:5-aminolevulinate synthase activity"/>
    <property type="evidence" value="ECO:0007669"/>
    <property type="project" value="InterPro"/>
</dbReference>
<dbReference type="InterPro" id="IPR015422">
    <property type="entry name" value="PyrdxlP-dep_Trfase_small"/>
</dbReference>
<dbReference type="SUPFAM" id="SSF56219">
    <property type="entry name" value="DNase I-like"/>
    <property type="match status" value="1"/>
</dbReference>
<evidence type="ECO:0000313" key="9">
    <source>
        <dbReference type="Proteomes" id="UP001231518"/>
    </source>
</evidence>
<name>A0AAD8DX67_MYTSE</name>
<dbReference type="AlphaFoldDB" id="A0AAD8DX67"/>
<accession>A0AAD8DX67</accession>
<evidence type="ECO:0000259" key="7">
    <source>
        <dbReference type="Pfam" id="PF03372"/>
    </source>
</evidence>
<dbReference type="GO" id="GO:0006783">
    <property type="term" value="P:heme biosynthetic process"/>
    <property type="evidence" value="ECO:0007669"/>
    <property type="project" value="TreeGrafter"/>
</dbReference>
<dbReference type="Pfam" id="PF03372">
    <property type="entry name" value="Exo_endo_phos"/>
    <property type="match status" value="1"/>
</dbReference>
<feature type="domain" description="Endonuclease/exonuclease/phosphatase" evidence="7">
    <location>
        <begin position="24"/>
        <end position="234"/>
    </location>
</feature>
<dbReference type="InterPro" id="IPR050087">
    <property type="entry name" value="AON_synthase_class-II"/>
</dbReference>
<evidence type="ECO:0000256" key="4">
    <source>
        <dbReference type="ARBA" id="ARBA00022898"/>
    </source>
</evidence>
<dbReference type="InterPro" id="IPR036691">
    <property type="entry name" value="Endo/exonu/phosph_ase_sf"/>
</dbReference>
<dbReference type="NCBIfam" id="TIGR01821">
    <property type="entry name" value="5aminolev_synth"/>
    <property type="match status" value="1"/>
</dbReference>
<dbReference type="InterPro" id="IPR015421">
    <property type="entry name" value="PyrdxlP-dep_Trfase_major"/>
</dbReference>
<dbReference type="SUPFAM" id="SSF53383">
    <property type="entry name" value="PLP-dependent transferases"/>
    <property type="match status" value="1"/>
</dbReference>
<proteinExistence type="inferred from homology"/>
<dbReference type="GO" id="GO:0005739">
    <property type="term" value="C:mitochondrion"/>
    <property type="evidence" value="ECO:0007669"/>
    <property type="project" value="TreeGrafter"/>
</dbReference>
<dbReference type="CDD" id="cd06454">
    <property type="entry name" value="KBL_like"/>
    <property type="match status" value="1"/>
</dbReference>
<gene>
    <name evidence="8" type="ORF">PYW07_001880</name>
</gene>